<evidence type="ECO:0000313" key="1">
    <source>
        <dbReference type="EMBL" id="AYA35760.1"/>
    </source>
</evidence>
<dbReference type="EMBL" id="CP032317">
    <property type="protein sequence ID" value="AYA35760.1"/>
    <property type="molecule type" value="Genomic_DNA"/>
</dbReference>
<dbReference type="OrthoDB" id="885504at2"/>
<name>A0A3B7QXD1_9BACT</name>
<accession>A0A3B7QXD1</accession>
<protein>
    <submittedName>
        <fullName evidence="1">Uncharacterized protein</fullName>
    </submittedName>
</protein>
<dbReference type="AlphaFoldDB" id="A0A3B7QXD1"/>
<evidence type="ECO:0000313" key="2">
    <source>
        <dbReference type="Proteomes" id="UP000262802"/>
    </source>
</evidence>
<gene>
    <name evidence="1" type="ORF">D3Y59_01040</name>
</gene>
<reference evidence="1 2" key="1">
    <citation type="submission" date="2018-09" db="EMBL/GenBank/DDBJ databases">
        <title>Hymenobacter medium sp. nov., isolated from R2A medium.</title>
        <authorList>
            <person name="Yingchao G."/>
        </authorList>
    </citation>
    <scope>NUCLEOTIDE SEQUENCE [LARGE SCALE GENOMIC DNA]</scope>
    <source>
        <strain evidence="2">sh-6</strain>
    </source>
</reference>
<dbReference type="RefSeq" id="WP_119443351.1">
    <property type="nucleotide sequence ID" value="NZ_CP032317.1"/>
</dbReference>
<organism evidence="1 2">
    <name type="scientific">Hymenobacter oligotrophus</name>
    <dbReference type="NCBI Taxonomy" id="2319843"/>
    <lineage>
        <taxon>Bacteria</taxon>
        <taxon>Pseudomonadati</taxon>
        <taxon>Bacteroidota</taxon>
        <taxon>Cytophagia</taxon>
        <taxon>Cytophagales</taxon>
        <taxon>Hymenobacteraceae</taxon>
        <taxon>Hymenobacter</taxon>
    </lineage>
</organism>
<sequence>MKTPAEYLDVPVFYLTYPTGEVAEQAPVVSYDDALRAVEAALADAEKYRYLLMRALRRSQDPEGTVPFGPAATDAGADVRPMYPDIAA</sequence>
<proteinExistence type="predicted"/>
<dbReference type="Proteomes" id="UP000262802">
    <property type="component" value="Chromosome"/>
</dbReference>
<dbReference type="KEGG" id="hyh:D3Y59_01040"/>
<keyword evidence="2" id="KW-1185">Reference proteome</keyword>